<protein>
    <submittedName>
        <fullName evidence="1">Uncharacterized protein</fullName>
    </submittedName>
</protein>
<dbReference type="Proteomes" id="UP000499080">
    <property type="component" value="Unassembled WGS sequence"/>
</dbReference>
<name>A0A4Y2NH60_ARAVE</name>
<dbReference type="EMBL" id="BGPR01009246">
    <property type="protein sequence ID" value="GBN38815.1"/>
    <property type="molecule type" value="Genomic_DNA"/>
</dbReference>
<accession>A0A4Y2NH60</accession>
<evidence type="ECO:0000313" key="2">
    <source>
        <dbReference type="Proteomes" id="UP000499080"/>
    </source>
</evidence>
<evidence type="ECO:0000313" key="1">
    <source>
        <dbReference type="EMBL" id="GBN38815.1"/>
    </source>
</evidence>
<organism evidence="1 2">
    <name type="scientific">Araneus ventricosus</name>
    <name type="common">Orbweaver spider</name>
    <name type="synonym">Epeira ventricosa</name>
    <dbReference type="NCBI Taxonomy" id="182803"/>
    <lineage>
        <taxon>Eukaryota</taxon>
        <taxon>Metazoa</taxon>
        <taxon>Ecdysozoa</taxon>
        <taxon>Arthropoda</taxon>
        <taxon>Chelicerata</taxon>
        <taxon>Arachnida</taxon>
        <taxon>Araneae</taxon>
        <taxon>Araneomorphae</taxon>
        <taxon>Entelegynae</taxon>
        <taxon>Araneoidea</taxon>
        <taxon>Araneidae</taxon>
        <taxon>Araneus</taxon>
    </lineage>
</organism>
<gene>
    <name evidence="1" type="ORF">AVEN_173373_1</name>
</gene>
<sequence length="108" mass="11986">MNVSEPTVVDRKSFSREVCVDMLVNKSEETLDLVGVVVEIEESKFGKRKYNRGKRVDGLVGQTLRVPCVTGSIGMQEMEEGWNPAALYPLTALGECFLGCTEELSLDR</sequence>
<dbReference type="OrthoDB" id="6409943at2759"/>
<dbReference type="AlphaFoldDB" id="A0A4Y2NH60"/>
<comment type="caution">
    <text evidence="1">The sequence shown here is derived from an EMBL/GenBank/DDBJ whole genome shotgun (WGS) entry which is preliminary data.</text>
</comment>
<keyword evidence="2" id="KW-1185">Reference proteome</keyword>
<proteinExistence type="predicted"/>
<reference evidence="1 2" key="1">
    <citation type="journal article" date="2019" name="Sci. Rep.">
        <title>Orb-weaving spider Araneus ventricosus genome elucidates the spidroin gene catalogue.</title>
        <authorList>
            <person name="Kono N."/>
            <person name="Nakamura H."/>
            <person name="Ohtoshi R."/>
            <person name="Moran D.A.P."/>
            <person name="Shinohara A."/>
            <person name="Yoshida Y."/>
            <person name="Fujiwara M."/>
            <person name="Mori M."/>
            <person name="Tomita M."/>
            <person name="Arakawa K."/>
        </authorList>
    </citation>
    <scope>NUCLEOTIDE SEQUENCE [LARGE SCALE GENOMIC DNA]</scope>
</reference>